<comment type="caution">
    <text evidence="5">The sequence shown here is derived from an EMBL/GenBank/DDBJ whole genome shotgun (WGS) entry which is preliminary data.</text>
</comment>
<protein>
    <recommendedName>
        <fullName evidence="4">JmjC domain-containing protein</fullName>
    </recommendedName>
</protein>
<evidence type="ECO:0000313" key="5">
    <source>
        <dbReference type="EMBL" id="PWE18751.1"/>
    </source>
</evidence>
<dbReference type="GO" id="GO:0051864">
    <property type="term" value="F:histone H3K36 demethylase activity"/>
    <property type="evidence" value="ECO:0007669"/>
    <property type="project" value="TreeGrafter"/>
</dbReference>
<sequence length="395" mass="42932">MADDDAPAGDRAFAELIAPVAPETFFTEHHERAPLHLSGERSDRFSHLLSIAEIDRLLADEAFHDGELSMARAEPRVEPADYLLGDGRVDKGAVARLYGEGATLILPQLHRRVRPLAEFCRMLEAVFSAHVQTNIYLTPATAQGFQTHYDNHDVFVLQLEGTKRWRLYDSPAGVPFRGERFTPGQFAAGEPTAEFTLAPGDLLYIPRGLMHDAVSEAAGPSLHVTTGVLVKTWADFLLEAISEASLRTPGLRRSLPPGFARADFDRAAMEPAFRAALAEAGEAADFDAVFDLFVDNFLRSREPDIAGTIADGPPGPGTRIRRRALVQLRLADEDERHVALVAPGGPISFDRAAESGLERFLSGEPVGVADFAAMGGDKALDTLRRLLAYGAAERA</sequence>
<evidence type="ECO:0000259" key="4">
    <source>
        <dbReference type="PROSITE" id="PS51184"/>
    </source>
</evidence>
<name>A0A2U2BXL0_9PROT</name>
<evidence type="ECO:0000256" key="1">
    <source>
        <dbReference type="ARBA" id="ARBA00001954"/>
    </source>
</evidence>
<keyword evidence="2" id="KW-0479">Metal-binding</keyword>
<organism evidence="5 6">
    <name type="scientific">Marinicauda salina</name>
    <dbReference type="NCBI Taxonomy" id="2135793"/>
    <lineage>
        <taxon>Bacteria</taxon>
        <taxon>Pseudomonadati</taxon>
        <taxon>Pseudomonadota</taxon>
        <taxon>Alphaproteobacteria</taxon>
        <taxon>Maricaulales</taxon>
        <taxon>Maricaulaceae</taxon>
        <taxon>Marinicauda</taxon>
    </lineage>
</organism>
<evidence type="ECO:0000256" key="2">
    <source>
        <dbReference type="ARBA" id="ARBA00022723"/>
    </source>
</evidence>
<dbReference type="Pfam" id="PF08007">
    <property type="entry name" value="JmjC_2"/>
    <property type="match status" value="1"/>
</dbReference>
<dbReference type="GO" id="GO:0046872">
    <property type="term" value="F:metal ion binding"/>
    <property type="evidence" value="ECO:0007669"/>
    <property type="project" value="UniProtKB-KW"/>
</dbReference>
<reference evidence="6" key="1">
    <citation type="submission" date="2018-05" db="EMBL/GenBank/DDBJ databases">
        <authorList>
            <person name="Liu B.-T."/>
        </authorList>
    </citation>
    <scope>NUCLEOTIDE SEQUENCE [LARGE SCALE GENOMIC DNA]</scope>
    <source>
        <strain evidence="6">WD6-1</strain>
    </source>
</reference>
<proteinExistence type="predicted"/>
<keyword evidence="6" id="KW-1185">Reference proteome</keyword>
<dbReference type="PANTHER" id="PTHR13096">
    <property type="entry name" value="MINA53 MYC INDUCED NUCLEAR ANTIGEN"/>
    <property type="match status" value="1"/>
</dbReference>
<dbReference type="SUPFAM" id="SSF51197">
    <property type="entry name" value="Clavaminate synthase-like"/>
    <property type="match status" value="1"/>
</dbReference>
<dbReference type="PANTHER" id="PTHR13096:SF9">
    <property type="entry name" value="BIFUNCTIONAL LYSINE-SPECIFIC DEMETHYLASE AND HISTIDYL-HYDROXYLASE"/>
    <property type="match status" value="1"/>
</dbReference>
<dbReference type="InterPro" id="IPR003347">
    <property type="entry name" value="JmjC_dom"/>
</dbReference>
<evidence type="ECO:0000256" key="3">
    <source>
        <dbReference type="ARBA" id="ARBA00023004"/>
    </source>
</evidence>
<dbReference type="Proteomes" id="UP000245168">
    <property type="component" value="Unassembled WGS sequence"/>
</dbReference>
<dbReference type="PROSITE" id="PS51184">
    <property type="entry name" value="JMJC"/>
    <property type="match status" value="1"/>
</dbReference>
<accession>A0A2U2BXL0</accession>
<comment type="cofactor">
    <cofactor evidence="1">
        <name>Fe(2+)</name>
        <dbReference type="ChEBI" id="CHEBI:29033"/>
    </cofactor>
</comment>
<evidence type="ECO:0000313" key="6">
    <source>
        <dbReference type="Proteomes" id="UP000245168"/>
    </source>
</evidence>
<keyword evidence="3" id="KW-0408">Iron</keyword>
<gene>
    <name evidence="5" type="ORF">DDZ18_03930</name>
</gene>
<dbReference type="AlphaFoldDB" id="A0A2U2BXL0"/>
<dbReference type="OrthoDB" id="9764016at2"/>
<dbReference type="RefSeq" id="WP_109252025.1">
    <property type="nucleotide sequence ID" value="NZ_QEXV01000001.1"/>
</dbReference>
<dbReference type="Gene3D" id="2.60.120.650">
    <property type="entry name" value="Cupin"/>
    <property type="match status" value="1"/>
</dbReference>
<dbReference type="EMBL" id="QEXV01000001">
    <property type="protein sequence ID" value="PWE18751.1"/>
    <property type="molecule type" value="Genomic_DNA"/>
</dbReference>
<dbReference type="InterPro" id="IPR039994">
    <property type="entry name" value="NO66-like"/>
</dbReference>
<feature type="domain" description="JmjC" evidence="4">
    <location>
        <begin position="78"/>
        <end position="245"/>
    </location>
</feature>
<dbReference type="GO" id="GO:0032453">
    <property type="term" value="F:histone H3K4 demethylase activity"/>
    <property type="evidence" value="ECO:0007669"/>
    <property type="project" value="TreeGrafter"/>
</dbReference>